<comment type="caution">
    <text evidence="11">The sequence shown here is derived from an EMBL/GenBank/DDBJ whole genome shotgun (WGS) entry which is preliminary data.</text>
</comment>
<evidence type="ECO:0000256" key="2">
    <source>
        <dbReference type="ARBA" id="ARBA00005058"/>
    </source>
</evidence>
<proteinExistence type="inferred from homology"/>
<dbReference type="Gene3D" id="3.20.20.140">
    <property type="entry name" value="Metal-dependent hydrolases"/>
    <property type="match status" value="1"/>
</dbReference>
<keyword evidence="6" id="KW-0378">Hydrolase</keyword>
<comment type="catalytic activity">
    <reaction evidence="9">
        <text>N(6)-methyl-AMP + H2O + H(+) = IMP + methylamine</text>
        <dbReference type="Rhea" id="RHEA:16001"/>
        <dbReference type="ChEBI" id="CHEBI:15377"/>
        <dbReference type="ChEBI" id="CHEBI:15378"/>
        <dbReference type="ChEBI" id="CHEBI:58053"/>
        <dbReference type="ChEBI" id="CHEBI:59338"/>
        <dbReference type="ChEBI" id="CHEBI:144842"/>
    </reaction>
    <physiologicalReaction direction="left-to-right" evidence="9">
        <dbReference type="Rhea" id="RHEA:16002"/>
    </physiologicalReaction>
</comment>
<protein>
    <submittedName>
        <fullName evidence="11">Adenosine deaminase-like protein</fullName>
    </submittedName>
</protein>
<sequence length="340" mass="37386">MSAWPDVLAQCRALPKVELHAHLHGCIRAETLALALDRSVALQNVPETKAALAAKLEELRTIEKRSLQECFELFDVIHQVVVDSETLAFVTEQVIADFVADGVRYLELRSTPRATAFMTKTEYLDTLLAAVERSEEEHSNRIMVRCLVSLDRGRPVADAWDTRDVLAALPPRQRRWIVGIDVSGNPTKGRAGDLAEVVAELLLTVDGKLTAHCGEVDDPEDVAAILALKPHRLGHALLVPAAFKPLGVVVECCPTSNCKTLSLRSVEEHPLIPEWLEQDQPFVVCSDDTGVFQTTLSRELALVAFHFSLLPAQVLALTLRALEAAFASDVDKLQLAREIS</sequence>
<dbReference type="InterPro" id="IPR001365">
    <property type="entry name" value="A_deaminase_dom"/>
</dbReference>
<evidence type="ECO:0000256" key="3">
    <source>
        <dbReference type="ARBA" id="ARBA00006676"/>
    </source>
</evidence>
<dbReference type="InterPro" id="IPR006330">
    <property type="entry name" value="Ado/ade_deaminase"/>
</dbReference>
<evidence type="ECO:0000256" key="8">
    <source>
        <dbReference type="ARBA" id="ARBA00023080"/>
    </source>
</evidence>
<name>A0ABP0IPX1_9DINO</name>
<evidence type="ECO:0000259" key="10">
    <source>
        <dbReference type="Pfam" id="PF00962"/>
    </source>
</evidence>
<evidence type="ECO:0000256" key="6">
    <source>
        <dbReference type="ARBA" id="ARBA00022801"/>
    </source>
</evidence>
<keyword evidence="5" id="KW-0660">Purine salvage</keyword>
<evidence type="ECO:0000256" key="4">
    <source>
        <dbReference type="ARBA" id="ARBA00022723"/>
    </source>
</evidence>
<comment type="pathway">
    <text evidence="2">Purine metabolism; purine nucleoside salvage.</text>
</comment>
<dbReference type="Proteomes" id="UP001642464">
    <property type="component" value="Unassembled WGS sequence"/>
</dbReference>
<evidence type="ECO:0000256" key="7">
    <source>
        <dbReference type="ARBA" id="ARBA00022833"/>
    </source>
</evidence>
<keyword evidence="4" id="KW-0479">Metal-binding</keyword>
<evidence type="ECO:0000256" key="1">
    <source>
        <dbReference type="ARBA" id="ARBA00001947"/>
    </source>
</evidence>
<dbReference type="EMBL" id="CAXAMM010004529">
    <property type="protein sequence ID" value="CAK9003896.1"/>
    <property type="molecule type" value="Genomic_DNA"/>
</dbReference>
<keyword evidence="12" id="KW-1185">Reference proteome</keyword>
<comment type="similarity">
    <text evidence="3">Belongs to the metallo-dependent hydrolases superfamily. Adenosine and AMP deaminases family.</text>
</comment>
<feature type="non-terminal residue" evidence="11">
    <location>
        <position position="340"/>
    </location>
</feature>
<dbReference type="PANTHER" id="PTHR11409:SF42">
    <property type="entry name" value="ADENOSINE DEAMINASE-LIKE PROTEIN"/>
    <property type="match status" value="1"/>
</dbReference>
<dbReference type="SUPFAM" id="SSF51556">
    <property type="entry name" value="Metallo-dependent hydrolases"/>
    <property type="match status" value="1"/>
</dbReference>
<comment type="cofactor">
    <cofactor evidence="1">
        <name>Zn(2+)</name>
        <dbReference type="ChEBI" id="CHEBI:29105"/>
    </cofactor>
</comment>
<evidence type="ECO:0000256" key="9">
    <source>
        <dbReference type="ARBA" id="ARBA00048787"/>
    </source>
</evidence>
<gene>
    <name evidence="11" type="ORF">SCF082_LOCUS7954</name>
</gene>
<keyword evidence="8" id="KW-0546">Nucleotide metabolism</keyword>
<feature type="domain" description="Adenosine deaminase" evidence="10">
    <location>
        <begin position="15"/>
        <end position="339"/>
    </location>
</feature>
<organism evidence="11 12">
    <name type="scientific">Durusdinium trenchii</name>
    <dbReference type="NCBI Taxonomy" id="1381693"/>
    <lineage>
        <taxon>Eukaryota</taxon>
        <taxon>Sar</taxon>
        <taxon>Alveolata</taxon>
        <taxon>Dinophyceae</taxon>
        <taxon>Suessiales</taxon>
        <taxon>Symbiodiniaceae</taxon>
        <taxon>Durusdinium</taxon>
    </lineage>
</organism>
<dbReference type="PANTHER" id="PTHR11409">
    <property type="entry name" value="ADENOSINE DEAMINASE"/>
    <property type="match status" value="1"/>
</dbReference>
<accession>A0ABP0IPX1</accession>
<dbReference type="InterPro" id="IPR032466">
    <property type="entry name" value="Metal_Hydrolase"/>
</dbReference>
<evidence type="ECO:0000313" key="11">
    <source>
        <dbReference type="EMBL" id="CAK9003896.1"/>
    </source>
</evidence>
<reference evidence="11 12" key="1">
    <citation type="submission" date="2024-02" db="EMBL/GenBank/DDBJ databases">
        <authorList>
            <person name="Chen Y."/>
            <person name="Shah S."/>
            <person name="Dougan E. K."/>
            <person name="Thang M."/>
            <person name="Chan C."/>
        </authorList>
    </citation>
    <scope>NUCLEOTIDE SEQUENCE [LARGE SCALE GENOMIC DNA]</scope>
</reference>
<evidence type="ECO:0000256" key="5">
    <source>
        <dbReference type="ARBA" id="ARBA00022726"/>
    </source>
</evidence>
<keyword evidence="7" id="KW-0862">Zinc</keyword>
<evidence type="ECO:0000313" key="12">
    <source>
        <dbReference type="Proteomes" id="UP001642464"/>
    </source>
</evidence>
<dbReference type="Pfam" id="PF00962">
    <property type="entry name" value="A_deaminase"/>
    <property type="match status" value="1"/>
</dbReference>